<keyword evidence="2" id="KW-1003">Cell membrane</keyword>
<keyword evidence="4 7" id="KW-0812">Transmembrane</keyword>
<evidence type="ECO:0000259" key="8">
    <source>
        <dbReference type="Pfam" id="PF06808"/>
    </source>
</evidence>
<dbReference type="RefSeq" id="WP_213985812.1">
    <property type="nucleotide sequence ID" value="NZ_JAFMNX010000004.1"/>
</dbReference>
<feature type="transmembrane region" description="Helical" evidence="7">
    <location>
        <begin position="211"/>
        <end position="233"/>
    </location>
</feature>
<reference evidence="9 10" key="1">
    <citation type="submission" date="2021-03" db="EMBL/GenBank/DDBJ databases">
        <title>Tianweitania aestuarii sp. nov., isolated from a tidal flat.</title>
        <authorList>
            <person name="Park S."/>
            <person name="Yoon J.-H."/>
        </authorList>
    </citation>
    <scope>NUCLEOTIDE SEQUENCE [LARGE SCALE GENOMIC DNA]</scope>
    <source>
        <strain evidence="9 10">BSSL-BM11</strain>
    </source>
</reference>
<dbReference type="PIRSF" id="PIRSF006066">
    <property type="entry name" value="HI0050"/>
    <property type="match status" value="1"/>
</dbReference>
<keyword evidence="5 7" id="KW-1133">Transmembrane helix</keyword>
<comment type="subunit">
    <text evidence="7">The complex comprises the extracytoplasmic solute receptor protein and the two transmembrane proteins.</text>
</comment>
<feature type="transmembrane region" description="Helical" evidence="7">
    <location>
        <begin position="396"/>
        <end position="418"/>
    </location>
</feature>
<dbReference type="Proteomes" id="UP001297272">
    <property type="component" value="Unassembled WGS sequence"/>
</dbReference>
<comment type="subcellular location">
    <subcellularLocation>
        <location evidence="1 7">Cell inner membrane</location>
        <topology evidence="1 7">Multi-pass membrane protein</topology>
    </subcellularLocation>
</comment>
<keyword evidence="6 7" id="KW-0472">Membrane</keyword>
<dbReference type="Pfam" id="PF06808">
    <property type="entry name" value="DctM"/>
    <property type="match status" value="1"/>
</dbReference>
<organism evidence="9 10">
    <name type="scientific">Tianweitania aestuarii</name>
    <dbReference type="NCBI Taxonomy" id="2814886"/>
    <lineage>
        <taxon>Bacteria</taxon>
        <taxon>Pseudomonadati</taxon>
        <taxon>Pseudomonadota</taxon>
        <taxon>Alphaproteobacteria</taxon>
        <taxon>Hyphomicrobiales</taxon>
        <taxon>Phyllobacteriaceae</taxon>
        <taxon>Tianweitania</taxon>
    </lineage>
</organism>
<sequence length="426" mass="44300">MGSFFGAFVVLLATGVPISLALGVGGMAYLFLSGHGALILAFPQRMMAGVDQFILLTIPLFLLAGTLMNVGGITDRIVQFARAMVGHRRGGMSSVTVLSAGFFAGISGSATAEASALGSILIPAMKKQGIPPAYAAALVGVSSIVGPIIPPSITMIVYGVLSGASIGQLFIAGVTPGILILGGLLLYSTWRAKRDGFTITPKMAWNERRTATMRTLPALILPLIIIVGIKAGIFTPTEAAAVAVIYALIIGFAYRDLTLERVWDAMIATALASSSILFITAMASIVAFVLTLEQVPTTIASGVLSISDNPIVVLVLLNLVLLVLGMFLEPISILILTMPILMQFMKIIGMDPVQFGTMVVLNVVIGMATPPVGILLFIVCAASGQPLSAVAKEAIPLIGICLLVLALVAALPGLTLWLPHAMLPVN</sequence>
<feature type="transmembrane region" description="Helical" evidence="7">
    <location>
        <begin position="311"/>
        <end position="338"/>
    </location>
</feature>
<dbReference type="InterPro" id="IPR010656">
    <property type="entry name" value="DctM"/>
</dbReference>
<comment type="caution">
    <text evidence="9">The sequence shown here is derived from an EMBL/GenBank/DDBJ whole genome shotgun (WGS) entry which is preliminary data.</text>
</comment>
<accession>A0ABS5RYP0</accession>
<evidence type="ECO:0000256" key="6">
    <source>
        <dbReference type="ARBA" id="ARBA00023136"/>
    </source>
</evidence>
<dbReference type="PANTHER" id="PTHR33362">
    <property type="entry name" value="SIALIC ACID TRAP TRANSPORTER PERMEASE PROTEIN SIAT-RELATED"/>
    <property type="match status" value="1"/>
</dbReference>
<feature type="transmembrane region" description="Helical" evidence="7">
    <location>
        <begin position="267"/>
        <end position="291"/>
    </location>
</feature>
<gene>
    <name evidence="9" type="ORF">JYU29_15850</name>
</gene>
<evidence type="ECO:0000256" key="1">
    <source>
        <dbReference type="ARBA" id="ARBA00004429"/>
    </source>
</evidence>
<feature type="transmembrane region" description="Helical" evidence="7">
    <location>
        <begin position="6"/>
        <end position="32"/>
    </location>
</feature>
<feature type="transmembrane region" description="Helical" evidence="7">
    <location>
        <begin position="166"/>
        <end position="190"/>
    </location>
</feature>
<evidence type="ECO:0000256" key="3">
    <source>
        <dbReference type="ARBA" id="ARBA00022519"/>
    </source>
</evidence>
<comment type="function">
    <text evidence="7">Part of the tripartite ATP-independent periplasmic (TRAP) transport system.</text>
</comment>
<keyword evidence="3 7" id="KW-0997">Cell inner membrane</keyword>
<evidence type="ECO:0000313" key="10">
    <source>
        <dbReference type="Proteomes" id="UP001297272"/>
    </source>
</evidence>
<evidence type="ECO:0000256" key="5">
    <source>
        <dbReference type="ARBA" id="ARBA00022989"/>
    </source>
</evidence>
<dbReference type="EMBL" id="JAFMNX010000004">
    <property type="protein sequence ID" value="MBS9722168.1"/>
    <property type="molecule type" value="Genomic_DNA"/>
</dbReference>
<feature type="transmembrane region" description="Helical" evidence="7">
    <location>
        <begin position="53"/>
        <end position="74"/>
    </location>
</feature>
<feature type="transmembrane region" description="Helical" evidence="7">
    <location>
        <begin position="134"/>
        <end position="160"/>
    </location>
</feature>
<feature type="transmembrane region" description="Helical" evidence="7">
    <location>
        <begin position="94"/>
        <end position="122"/>
    </location>
</feature>
<evidence type="ECO:0000313" key="9">
    <source>
        <dbReference type="EMBL" id="MBS9722168.1"/>
    </source>
</evidence>
<dbReference type="InterPro" id="IPR004681">
    <property type="entry name" value="TRAP_DctM"/>
</dbReference>
<dbReference type="NCBIfam" id="TIGR00786">
    <property type="entry name" value="dctM"/>
    <property type="match status" value="1"/>
</dbReference>
<evidence type="ECO:0000256" key="4">
    <source>
        <dbReference type="ARBA" id="ARBA00022692"/>
    </source>
</evidence>
<feature type="transmembrane region" description="Helical" evidence="7">
    <location>
        <begin position="239"/>
        <end position="255"/>
    </location>
</feature>
<evidence type="ECO:0000256" key="2">
    <source>
        <dbReference type="ARBA" id="ARBA00022475"/>
    </source>
</evidence>
<feature type="domain" description="TRAP C4-dicarboxylate transport system permease DctM subunit" evidence="8">
    <location>
        <begin position="5"/>
        <end position="413"/>
    </location>
</feature>
<proteinExistence type="inferred from homology"/>
<keyword evidence="10" id="KW-1185">Reference proteome</keyword>
<name>A0ABS5RYP0_9HYPH</name>
<keyword evidence="7" id="KW-0813">Transport</keyword>
<evidence type="ECO:0000256" key="7">
    <source>
        <dbReference type="RuleBase" id="RU369079"/>
    </source>
</evidence>
<protein>
    <recommendedName>
        <fullName evidence="7">TRAP transporter large permease protein</fullName>
    </recommendedName>
</protein>
<comment type="similarity">
    <text evidence="7">Belongs to the TRAP transporter large permease family.</text>
</comment>
<feature type="transmembrane region" description="Helical" evidence="7">
    <location>
        <begin position="359"/>
        <end position="384"/>
    </location>
</feature>
<dbReference type="PANTHER" id="PTHR33362:SF3">
    <property type="entry name" value="SIALIC ACID TRAP TRANSPORTER PERMEASE PROTEIN SIAT"/>
    <property type="match status" value="1"/>
</dbReference>